<comment type="caution">
    <text evidence="5">The sequence shown here is derived from an EMBL/GenBank/DDBJ whole genome shotgun (WGS) entry which is preliminary data.</text>
</comment>
<keyword evidence="3" id="KW-0443">Lipid metabolism</keyword>
<evidence type="ECO:0000256" key="3">
    <source>
        <dbReference type="ARBA" id="ARBA00022963"/>
    </source>
</evidence>
<proteinExistence type="inferred from homology"/>
<keyword evidence="6" id="KW-1185">Reference proteome</keyword>
<dbReference type="PANTHER" id="PTHR45648">
    <property type="entry name" value="GDSL LIPASE/ACYLHYDROLASE FAMILY PROTEIN (AFU_ORTHOLOGUE AFUA_4G14700)"/>
    <property type="match status" value="1"/>
</dbReference>
<dbReference type="EMBL" id="WJXA01000007">
    <property type="protein sequence ID" value="KAF7138081.1"/>
    <property type="molecule type" value="Genomic_DNA"/>
</dbReference>
<organism evidence="5 6">
    <name type="scientific">Rhododendron simsii</name>
    <name type="common">Sims's rhododendron</name>
    <dbReference type="NCBI Taxonomy" id="118357"/>
    <lineage>
        <taxon>Eukaryota</taxon>
        <taxon>Viridiplantae</taxon>
        <taxon>Streptophyta</taxon>
        <taxon>Embryophyta</taxon>
        <taxon>Tracheophyta</taxon>
        <taxon>Spermatophyta</taxon>
        <taxon>Magnoliopsida</taxon>
        <taxon>eudicotyledons</taxon>
        <taxon>Gunneridae</taxon>
        <taxon>Pentapetalae</taxon>
        <taxon>asterids</taxon>
        <taxon>Ericales</taxon>
        <taxon>Ericaceae</taxon>
        <taxon>Ericoideae</taxon>
        <taxon>Rhodoreae</taxon>
        <taxon>Rhododendron</taxon>
    </lineage>
</organism>
<keyword evidence="4" id="KW-1133">Transmembrane helix</keyword>
<evidence type="ECO:0000313" key="5">
    <source>
        <dbReference type="EMBL" id="KAF7138081.1"/>
    </source>
</evidence>
<dbReference type="PANTHER" id="PTHR45648:SF5">
    <property type="entry name" value="OS04G0577300 PROTEIN"/>
    <property type="match status" value="1"/>
</dbReference>
<name>A0A834LIW9_RHOSS</name>
<dbReference type="InterPro" id="IPR051058">
    <property type="entry name" value="GDSL_Est/Lipase"/>
</dbReference>
<keyword evidence="3" id="KW-0442">Lipid degradation</keyword>
<dbReference type="GO" id="GO:0016788">
    <property type="term" value="F:hydrolase activity, acting on ester bonds"/>
    <property type="evidence" value="ECO:0007669"/>
    <property type="project" value="InterPro"/>
</dbReference>
<evidence type="ECO:0000313" key="6">
    <source>
        <dbReference type="Proteomes" id="UP000626092"/>
    </source>
</evidence>
<keyword evidence="4" id="KW-0812">Transmembrane</keyword>
<dbReference type="AlphaFoldDB" id="A0A834LIW9"/>
<dbReference type="GO" id="GO:0016042">
    <property type="term" value="P:lipid catabolic process"/>
    <property type="evidence" value="ECO:0007669"/>
    <property type="project" value="UniProtKB-KW"/>
</dbReference>
<dbReference type="Pfam" id="PF00657">
    <property type="entry name" value="Lipase_GDSL"/>
    <property type="match status" value="1"/>
</dbReference>
<dbReference type="Gene3D" id="3.40.50.1110">
    <property type="entry name" value="SGNH hydrolase"/>
    <property type="match status" value="1"/>
</dbReference>
<evidence type="ECO:0000256" key="2">
    <source>
        <dbReference type="ARBA" id="ARBA00022801"/>
    </source>
</evidence>
<dbReference type="Proteomes" id="UP000626092">
    <property type="component" value="Unassembled WGS sequence"/>
</dbReference>
<protein>
    <submittedName>
        <fullName evidence="5">Uncharacterized protein</fullName>
    </submittedName>
</protein>
<dbReference type="OrthoDB" id="1713279at2759"/>
<reference evidence="5" key="1">
    <citation type="submission" date="2019-11" db="EMBL/GenBank/DDBJ databases">
        <authorList>
            <person name="Liu Y."/>
            <person name="Hou J."/>
            <person name="Li T.-Q."/>
            <person name="Guan C.-H."/>
            <person name="Wu X."/>
            <person name="Wu H.-Z."/>
            <person name="Ling F."/>
            <person name="Zhang R."/>
            <person name="Shi X.-G."/>
            <person name="Ren J.-P."/>
            <person name="Chen E.-F."/>
            <person name="Sun J.-M."/>
        </authorList>
    </citation>
    <scope>NUCLEOTIDE SEQUENCE</scope>
    <source>
        <strain evidence="5">Adult_tree_wgs_1</strain>
        <tissue evidence="5">Leaves</tissue>
    </source>
</reference>
<sequence>MDIEIRTRATTPSSRFALWNYVVANRSWILCAMLVLIALHFFVLAIWSYFQATEISVETTTLHGGVVERWLENFKGRTIYVLGDSTVASGNFEFTVFPYGVDLPLGSATTEKSTTGNGKFSNANDNGSPIPVPYRSLGGKRRVVILAYFASGGCGILDWIHLPIFHRVQVCLGKFNSCSIFGFLQLQEGSFLWEAMITSSLFVEWTIRFCSSFVVRVQSGVWGWFLCLGDPEGFANELVTHFKSTLKSLYARGARKFLINNVGPIGCIPNNRNRVTNDCNEEKNHGAAVYNGKLEIALRELAKEFEATFVLANSQEMFEEFNRDYRALLWKMEPGKADVPMFWERWLLQG</sequence>
<gene>
    <name evidence="5" type="ORF">RHSIM_Rhsim07G0252300</name>
</gene>
<keyword evidence="4" id="KW-0472">Membrane</keyword>
<accession>A0A834LIW9</accession>
<feature type="transmembrane region" description="Helical" evidence="4">
    <location>
        <begin position="27"/>
        <end position="50"/>
    </location>
</feature>
<keyword evidence="2" id="KW-0378">Hydrolase</keyword>
<evidence type="ECO:0000256" key="4">
    <source>
        <dbReference type="SAM" id="Phobius"/>
    </source>
</evidence>
<dbReference type="InterPro" id="IPR001087">
    <property type="entry name" value="GDSL"/>
</dbReference>
<evidence type="ECO:0000256" key="1">
    <source>
        <dbReference type="ARBA" id="ARBA00008668"/>
    </source>
</evidence>
<dbReference type="InterPro" id="IPR036514">
    <property type="entry name" value="SGNH_hydro_sf"/>
</dbReference>
<comment type="similarity">
    <text evidence="1">Belongs to the 'GDSL' lipolytic enzyme family.</text>
</comment>